<dbReference type="EMBL" id="JAVXUP010001705">
    <property type="protein sequence ID" value="KAK3008904.1"/>
    <property type="molecule type" value="Genomic_DNA"/>
</dbReference>
<reference evidence="2" key="1">
    <citation type="submission" date="2022-12" db="EMBL/GenBank/DDBJ databases">
        <title>Draft genome assemblies for two species of Escallonia (Escalloniales).</title>
        <authorList>
            <person name="Chanderbali A."/>
            <person name="Dervinis C."/>
            <person name="Anghel I."/>
            <person name="Soltis D."/>
            <person name="Soltis P."/>
            <person name="Zapata F."/>
        </authorList>
    </citation>
    <scope>NUCLEOTIDE SEQUENCE</scope>
    <source>
        <strain evidence="2">UCBG64.0493</strain>
        <tissue evidence="2">Leaf</tissue>
    </source>
</reference>
<keyword evidence="3" id="KW-1185">Reference proteome</keyword>
<dbReference type="PANTHER" id="PTHR48475">
    <property type="entry name" value="RIBONUCLEASE H"/>
    <property type="match status" value="1"/>
</dbReference>
<dbReference type="AlphaFoldDB" id="A0AA88VK73"/>
<dbReference type="Proteomes" id="UP001188597">
    <property type="component" value="Unassembled WGS sequence"/>
</dbReference>
<dbReference type="Pfam" id="PF17919">
    <property type="entry name" value="RT_RNaseH_2"/>
    <property type="match status" value="1"/>
</dbReference>
<dbReference type="InterPro" id="IPR043128">
    <property type="entry name" value="Rev_trsase/Diguanyl_cyclase"/>
</dbReference>
<dbReference type="InterPro" id="IPR041577">
    <property type="entry name" value="RT_RNaseH_2"/>
</dbReference>
<evidence type="ECO:0000313" key="3">
    <source>
        <dbReference type="Proteomes" id="UP001188597"/>
    </source>
</evidence>
<dbReference type="Gene3D" id="3.30.420.10">
    <property type="entry name" value="Ribonuclease H-like superfamily/Ribonuclease H"/>
    <property type="match status" value="1"/>
</dbReference>
<dbReference type="PANTHER" id="PTHR48475:SF2">
    <property type="entry name" value="RIBONUCLEASE H"/>
    <property type="match status" value="1"/>
</dbReference>
<sequence length="331" mass="38155">MSKSVERCMPFFRAIRKAKDFGWTEECQRSFEELKQYLASLPFLTKPINGEDLFVYLSVSEVAVSTVLIRDEKGKHKPVYYVSKVLQDEETSNSQLVVNHILGEYDARDERMIQYLQAVKTHAAKFKNFAIRHIPRDQNAQEDFLSTLTSTDILEFYWAVYIELLQEMSIQPLAEVDIVEQEPYWMDPIMQYLTSGTLPEERSEAPNLRAKAARRHFAIVKKGNGEWMHGDFVTRPYLALIDTGLQICAIMGGLLECWNPSKEWRGQGKFFQELYYALLGHLVSLVFQSEPSIFFKLIFRFVLAVPKCISTGEQSAGLWGRGSQKRNHSLS</sequence>
<gene>
    <name evidence="2" type="ORF">RJ639_013201</name>
</gene>
<dbReference type="InterPro" id="IPR036397">
    <property type="entry name" value="RNaseH_sf"/>
</dbReference>
<dbReference type="InterPro" id="IPR043502">
    <property type="entry name" value="DNA/RNA_pol_sf"/>
</dbReference>
<proteinExistence type="predicted"/>
<dbReference type="Gene3D" id="3.30.70.270">
    <property type="match status" value="1"/>
</dbReference>
<evidence type="ECO:0000259" key="1">
    <source>
        <dbReference type="Pfam" id="PF17919"/>
    </source>
</evidence>
<dbReference type="SUPFAM" id="SSF56672">
    <property type="entry name" value="DNA/RNA polymerases"/>
    <property type="match status" value="1"/>
</dbReference>
<accession>A0AA88VK73</accession>
<protein>
    <recommendedName>
        <fullName evidence="1">Reverse transcriptase/retrotransposon-derived protein RNase H-like domain-containing protein</fullName>
    </recommendedName>
</protein>
<feature type="domain" description="Reverse transcriptase/retrotransposon-derived protein RNase H-like" evidence="1">
    <location>
        <begin position="23"/>
        <end position="94"/>
    </location>
</feature>
<comment type="caution">
    <text evidence="2">The sequence shown here is derived from an EMBL/GenBank/DDBJ whole genome shotgun (WGS) entry which is preliminary data.</text>
</comment>
<organism evidence="2 3">
    <name type="scientific">Escallonia herrerae</name>
    <dbReference type="NCBI Taxonomy" id="1293975"/>
    <lineage>
        <taxon>Eukaryota</taxon>
        <taxon>Viridiplantae</taxon>
        <taxon>Streptophyta</taxon>
        <taxon>Embryophyta</taxon>
        <taxon>Tracheophyta</taxon>
        <taxon>Spermatophyta</taxon>
        <taxon>Magnoliopsida</taxon>
        <taxon>eudicotyledons</taxon>
        <taxon>Gunneridae</taxon>
        <taxon>Pentapetalae</taxon>
        <taxon>asterids</taxon>
        <taxon>campanulids</taxon>
        <taxon>Escalloniales</taxon>
        <taxon>Escalloniaceae</taxon>
        <taxon>Escallonia</taxon>
    </lineage>
</organism>
<evidence type="ECO:0000313" key="2">
    <source>
        <dbReference type="EMBL" id="KAK3008904.1"/>
    </source>
</evidence>
<dbReference type="GO" id="GO:0003676">
    <property type="term" value="F:nucleic acid binding"/>
    <property type="evidence" value="ECO:0007669"/>
    <property type="project" value="InterPro"/>
</dbReference>
<name>A0AA88VK73_9ASTE</name>